<keyword evidence="2" id="KW-0812">Transmembrane</keyword>
<feature type="compositionally biased region" description="Polar residues" evidence="1">
    <location>
        <begin position="253"/>
        <end position="294"/>
    </location>
</feature>
<organism evidence="3 4">
    <name type="scientific">Hapsidospora chrysogenum (strain ATCC 11550 / CBS 779.69 / DSM 880 / IAM 14645 / JCM 23072 / IMI 49137)</name>
    <name type="common">Acremonium chrysogenum</name>
    <dbReference type="NCBI Taxonomy" id="857340"/>
    <lineage>
        <taxon>Eukaryota</taxon>
        <taxon>Fungi</taxon>
        <taxon>Dikarya</taxon>
        <taxon>Ascomycota</taxon>
        <taxon>Pezizomycotina</taxon>
        <taxon>Sordariomycetes</taxon>
        <taxon>Hypocreomycetidae</taxon>
        <taxon>Hypocreales</taxon>
        <taxon>Bionectriaceae</taxon>
        <taxon>Hapsidospora</taxon>
    </lineage>
</organism>
<dbReference type="HOGENOM" id="CLU_008866_0_0_1"/>
<keyword evidence="2" id="KW-0472">Membrane</keyword>
<feature type="region of interest" description="Disordered" evidence="1">
    <location>
        <begin position="349"/>
        <end position="374"/>
    </location>
</feature>
<feature type="transmembrane region" description="Helical" evidence="2">
    <location>
        <begin position="20"/>
        <end position="42"/>
    </location>
</feature>
<feature type="region of interest" description="Disordered" evidence="1">
    <location>
        <begin position="614"/>
        <end position="679"/>
    </location>
</feature>
<comment type="caution">
    <text evidence="3">The sequence shown here is derived from an EMBL/GenBank/DDBJ whole genome shotgun (WGS) entry which is preliminary data.</text>
</comment>
<dbReference type="EMBL" id="JPKY01000018">
    <property type="protein sequence ID" value="KFH46588.1"/>
    <property type="molecule type" value="Genomic_DNA"/>
</dbReference>
<dbReference type="Proteomes" id="UP000029964">
    <property type="component" value="Unassembled WGS sequence"/>
</dbReference>
<feature type="compositionally biased region" description="Polar residues" evidence="1">
    <location>
        <begin position="828"/>
        <end position="837"/>
    </location>
</feature>
<evidence type="ECO:0000313" key="3">
    <source>
        <dbReference type="EMBL" id="KFH46588.1"/>
    </source>
</evidence>
<evidence type="ECO:0000313" key="4">
    <source>
        <dbReference type="Proteomes" id="UP000029964"/>
    </source>
</evidence>
<name>A0A086TB56_HAPC1</name>
<feature type="compositionally biased region" description="Basic and acidic residues" evidence="1">
    <location>
        <begin position="783"/>
        <end position="792"/>
    </location>
</feature>
<feature type="region of interest" description="Disordered" evidence="1">
    <location>
        <begin position="488"/>
        <end position="511"/>
    </location>
</feature>
<feature type="compositionally biased region" description="Basic residues" evidence="1">
    <location>
        <begin position="624"/>
        <end position="633"/>
    </location>
</feature>
<feature type="region of interest" description="Disordered" evidence="1">
    <location>
        <begin position="857"/>
        <end position="877"/>
    </location>
</feature>
<feature type="compositionally biased region" description="Low complexity" evidence="1">
    <location>
        <begin position="751"/>
        <end position="779"/>
    </location>
</feature>
<protein>
    <submittedName>
        <fullName evidence="3">Uncharacterized protein</fullName>
    </submittedName>
</protein>
<feature type="compositionally biased region" description="Polar residues" evidence="1">
    <location>
        <begin position="563"/>
        <end position="576"/>
    </location>
</feature>
<proteinExistence type="predicted"/>
<gene>
    <name evidence="3" type="ORF">ACRE_026390</name>
</gene>
<feature type="region of interest" description="Disordered" evidence="1">
    <location>
        <begin position="551"/>
        <end position="576"/>
    </location>
</feature>
<evidence type="ECO:0000256" key="1">
    <source>
        <dbReference type="SAM" id="MobiDB-lite"/>
    </source>
</evidence>
<sequence length="877" mass="94427">MDIPSSLRRRDGSSGGLGLGWLLAIALCGGILLFAAVGYLLVWRLKMRKTPCTTRVYAAGGEGVVEDDQHHPGVGALESSSTNVLSKKRFMRSDSSMSRLSTQLTMSNTVIWQPPVLPPLAPQGGSFLGMGRGRSRTWVDDGEEEHGPRVQRRSWRESWLRRDSWLAMMMLGAPTLPDVSGEAEKGEVFEKETALGALKTKEEGARGRVQVQKRRQSRPSLRMSQTAPELSTRNNEGSDDEEPPRGRSRETPRSSPTKGGSPTKTPRSCRTGSSTKTAGRMTPSPSKRNVQAGTPTKGHSRNASVSSIGSAANSLIRVATEQLELPAGPPSPRRLRGDARRTLLPKQLQLQVQPQQQRQQQQRRRSRSLDSDVSSCLSTLYSVGEAEEEQRGKTLAVHENDDPFVEFRRLHQQQGFTKKPSLETRQQVVNGPRPLRRVKTVEGMSVNSPVDRSAIPAPLRTISVNSHLGRAGRQAGEKRNSAKYTMVLQPPNNKMSSDDVKPKTSAPEVTKRASLTAAASETSIVSDSVYTDVSVGDTSEDTIVTEELPAHKRAASSVSSVATTPKKTGQSWDLSSSPLDEREVLSMFMESARSRRDLPVPPSRITLNDETILTTPLSPAPKSKLTHPVHSRRASIVSVSSSNYDQDSVSTPPTADETGQATELPAPRVTTSVASRDAAHSVGNTVGELRRMDSIVSSYSVASVASLSGGTLSESPTLPSLRGGGFAPDSKSEAVGKRNYLKLGGASQSKRNGSSSGQRQEQQQSSSSSHNGRNPGRSSIPVRSDKDKKGGGKENQGTNARTVRFDVPSGSGLREGRHGANLAPPSSPRGTARNTGEMTAAQLQRASVDSLGLYDQDGFLKNSPDGDAVARGGRLRM</sequence>
<reference evidence="4" key="1">
    <citation type="journal article" date="2014" name="Genome Announc.">
        <title>Genome sequence and annotation of Acremonium chrysogenum, producer of the beta-lactam antibiotic cephalosporin C.</title>
        <authorList>
            <person name="Terfehr D."/>
            <person name="Dahlmann T.A."/>
            <person name="Specht T."/>
            <person name="Zadra I."/>
            <person name="Kuernsteiner H."/>
            <person name="Kueck U."/>
        </authorList>
    </citation>
    <scope>NUCLEOTIDE SEQUENCE [LARGE SCALE GENOMIC DNA]</scope>
    <source>
        <strain evidence="4">ATCC 11550 / CBS 779.69 / DSM 880 / IAM 14645 / JCM 23072 / IMI 49137</strain>
    </source>
</reference>
<keyword evidence="2" id="KW-1133">Transmembrane helix</keyword>
<feature type="compositionally biased region" description="Polar residues" evidence="1">
    <location>
        <begin position="218"/>
        <end position="235"/>
    </location>
</feature>
<accession>A0A086TB56</accession>
<feature type="compositionally biased region" description="Low complexity" evidence="1">
    <location>
        <begin position="349"/>
        <end position="360"/>
    </location>
</feature>
<feature type="region of interest" description="Disordered" evidence="1">
    <location>
        <begin position="200"/>
        <end position="308"/>
    </location>
</feature>
<feature type="region of interest" description="Disordered" evidence="1">
    <location>
        <begin position="707"/>
        <end position="837"/>
    </location>
</feature>
<keyword evidence="4" id="KW-1185">Reference proteome</keyword>
<feature type="compositionally biased region" description="Basic and acidic residues" evidence="1">
    <location>
        <begin position="243"/>
        <end position="252"/>
    </location>
</feature>
<dbReference type="AlphaFoldDB" id="A0A086TB56"/>
<feature type="compositionally biased region" description="Polar residues" evidence="1">
    <location>
        <begin position="709"/>
        <end position="718"/>
    </location>
</feature>
<feature type="compositionally biased region" description="Polar residues" evidence="1">
    <location>
        <begin position="643"/>
        <end position="661"/>
    </location>
</feature>
<dbReference type="OrthoDB" id="4760011at2759"/>
<evidence type="ECO:0000256" key="2">
    <source>
        <dbReference type="SAM" id="Phobius"/>
    </source>
</evidence>